<dbReference type="PANTHER" id="PTHR17609">
    <property type="entry name" value="HMG DOMAIN-CONTAINING PROTEIN 3"/>
    <property type="match status" value="1"/>
</dbReference>
<reference evidence="4" key="3">
    <citation type="submission" date="2025-09" db="UniProtKB">
        <authorList>
            <consortium name="Ensembl"/>
        </authorList>
    </citation>
    <scope>IDENTIFICATION</scope>
</reference>
<evidence type="ECO:0000259" key="3">
    <source>
        <dbReference type="PROSITE" id="PS50118"/>
    </source>
</evidence>
<feature type="region of interest" description="Disordered" evidence="2">
    <location>
        <begin position="1174"/>
        <end position="1209"/>
    </location>
</feature>
<proteinExistence type="predicted"/>
<feature type="compositionally biased region" description="Polar residues" evidence="2">
    <location>
        <begin position="132"/>
        <end position="146"/>
    </location>
</feature>
<keyword evidence="1" id="KW-0238">DNA-binding</keyword>
<dbReference type="Ensembl" id="ENSMMDT00005045578.1">
    <property type="protein sequence ID" value="ENSMMDP00005044690.1"/>
    <property type="gene ID" value="ENSMMDG00005020496.1"/>
</dbReference>
<feature type="region of interest" description="Disordered" evidence="2">
    <location>
        <begin position="132"/>
        <end position="157"/>
    </location>
</feature>
<dbReference type="SMART" id="SM00398">
    <property type="entry name" value="HMG"/>
    <property type="match status" value="1"/>
</dbReference>
<evidence type="ECO:0000256" key="1">
    <source>
        <dbReference type="PROSITE-ProRule" id="PRU00267"/>
    </source>
</evidence>
<feature type="region of interest" description="Disordered" evidence="2">
    <location>
        <begin position="206"/>
        <end position="229"/>
    </location>
</feature>
<dbReference type="PROSITE" id="PS50118">
    <property type="entry name" value="HMG_BOX_2"/>
    <property type="match status" value="1"/>
</dbReference>
<dbReference type="FunCoup" id="A0A667ZP64">
    <property type="interactions" value="1638"/>
</dbReference>
<name>A0A667ZP64_9TELE</name>
<feature type="region of interest" description="Disordered" evidence="2">
    <location>
        <begin position="368"/>
        <end position="466"/>
    </location>
</feature>
<dbReference type="RefSeq" id="XP_029917369.1">
    <property type="nucleotide sequence ID" value="XM_030061509.1"/>
</dbReference>
<organism evidence="4 5">
    <name type="scientific">Myripristis murdjan</name>
    <name type="common">pinecone soldierfish</name>
    <dbReference type="NCBI Taxonomy" id="586833"/>
    <lineage>
        <taxon>Eukaryota</taxon>
        <taxon>Metazoa</taxon>
        <taxon>Chordata</taxon>
        <taxon>Craniata</taxon>
        <taxon>Vertebrata</taxon>
        <taxon>Euteleostomi</taxon>
        <taxon>Actinopterygii</taxon>
        <taxon>Neopterygii</taxon>
        <taxon>Teleostei</taxon>
        <taxon>Neoteleostei</taxon>
        <taxon>Acanthomorphata</taxon>
        <taxon>Holocentriformes</taxon>
        <taxon>Holocentridae</taxon>
        <taxon>Myripristis</taxon>
    </lineage>
</organism>
<feature type="compositionally biased region" description="Low complexity" evidence="2">
    <location>
        <begin position="208"/>
        <end position="220"/>
    </location>
</feature>
<dbReference type="GeneID" id="115366189"/>
<reference evidence="4" key="1">
    <citation type="submission" date="2019-06" db="EMBL/GenBank/DDBJ databases">
        <authorList>
            <consortium name="Wellcome Sanger Institute Data Sharing"/>
        </authorList>
    </citation>
    <scope>NUCLEOTIDE SEQUENCE [LARGE SCALE GENOMIC DNA]</scope>
</reference>
<dbReference type="GeneTree" id="ENSGT00390000006983"/>
<dbReference type="InterPro" id="IPR036910">
    <property type="entry name" value="HMG_box_dom_sf"/>
</dbReference>
<evidence type="ECO:0000313" key="5">
    <source>
        <dbReference type="Proteomes" id="UP000472263"/>
    </source>
</evidence>
<dbReference type="InterPro" id="IPR039598">
    <property type="entry name" value="HMGXB3"/>
</dbReference>
<dbReference type="Proteomes" id="UP000472263">
    <property type="component" value="Chromosome 10"/>
</dbReference>
<evidence type="ECO:0000313" key="4">
    <source>
        <dbReference type="Ensembl" id="ENSMMDP00005044690.1"/>
    </source>
</evidence>
<feature type="compositionally biased region" description="Polar residues" evidence="2">
    <location>
        <begin position="438"/>
        <end position="462"/>
    </location>
</feature>
<gene>
    <name evidence="4" type="primary">HMGXB3</name>
    <name evidence="4" type="synonym">hmgxb3</name>
</gene>
<evidence type="ECO:0000256" key="2">
    <source>
        <dbReference type="SAM" id="MobiDB-lite"/>
    </source>
</evidence>
<dbReference type="Pfam" id="PF09011">
    <property type="entry name" value="HMG_box_2"/>
    <property type="match status" value="1"/>
</dbReference>
<dbReference type="SUPFAM" id="SSF47095">
    <property type="entry name" value="HMG-box"/>
    <property type="match status" value="1"/>
</dbReference>
<dbReference type="OrthoDB" id="8948380at2759"/>
<dbReference type="InterPro" id="IPR040648">
    <property type="entry name" value="HMGXB3_CxC4"/>
</dbReference>
<dbReference type="InterPro" id="IPR009071">
    <property type="entry name" value="HMG_box_dom"/>
</dbReference>
<keyword evidence="5" id="KW-1185">Reference proteome</keyword>
<dbReference type="Pfam" id="PF18717">
    <property type="entry name" value="CxC4"/>
    <property type="match status" value="1"/>
</dbReference>
<feature type="DNA-binding region" description="HMG box" evidence="1">
    <location>
        <begin position="42"/>
        <end position="100"/>
    </location>
</feature>
<keyword evidence="1" id="KW-0539">Nucleus</keyword>
<dbReference type="PANTHER" id="PTHR17609:SF2">
    <property type="entry name" value="HMG DOMAIN-CONTAINING PROTEIN 3"/>
    <property type="match status" value="1"/>
</dbReference>
<dbReference type="CDD" id="cd21981">
    <property type="entry name" value="HMG-box_HMGXB3"/>
    <property type="match status" value="1"/>
</dbReference>
<dbReference type="GO" id="GO:0003677">
    <property type="term" value="F:DNA binding"/>
    <property type="evidence" value="ECO:0007669"/>
    <property type="project" value="UniProtKB-UniRule"/>
</dbReference>
<feature type="domain" description="HMG box" evidence="3">
    <location>
        <begin position="42"/>
        <end position="100"/>
    </location>
</feature>
<feature type="compositionally biased region" description="Polar residues" evidence="2">
    <location>
        <begin position="377"/>
        <end position="392"/>
    </location>
</feature>
<dbReference type="CTD" id="22993"/>
<dbReference type="Gene3D" id="1.10.30.10">
    <property type="entry name" value="High mobility group box domain"/>
    <property type="match status" value="1"/>
</dbReference>
<sequence>METVEVYDTVKMPEEVESCYNLMEVTSPKKRKNRAQEDVEKPKKPRSAYLLYYFDVHHIMQQEIPNLAQSEINKRISESWKRLSVAEKGYYLEKAKLEKEGVETSSLGPCQDLPGFRKILPRASFVLLPKGSSSNQWASGSQQDVSVESLDSPMEGGLPSLSLPQEPQFPPLGLGSEVELSEQCIAVEGLAEETAAVSHPTALQGVLPSSSKASPSMMPPTDTHSSQGSSALAADGMMLRGNDSRVIGSGYNVVSMASEEGDMDEGTVQQMRGESTQVVAIIPTQNLLESKSLVGASSVGPMMMVSVGTAIEQSAKPSYKMTVKTYTRRGRGRCLTPGCSFVYVTRHKPPTCPECGSHLGGKWVPAAKKTQVKDTASKQSQQKAETSSNESCQPALPPAAEKNAAVSHTNNTGSKKEGQVQRCSRKQHAVPGGAPLEGSSTKTQTQTNRPLKSNARFTTVQDRGNAVMQKRPVRPILPAYCSTGRALLQFITVPPDKGKSQSTNSNKTAMVPSEHFSGLKPSTLKQLGQTVPTATAKQDTAAPADGSQHVTSLIDKGVNILSFMPFKQNSISSFDLGLSTARGRGRCKNPSCDYVYKNRHKPAECPKCGWELSRKNIKGTKSGALLDPYQTLSPAQKDLQRQSTLQLLRRVPQIPESETELQETLALIQELNSPQIVLIQPSDQDQEDGVETETLVQSGWPRFYESAATHCGLCHYPLFKGGQSTVAGQEDCWLLTETLIQTASLQLKVCLNTQCLALHSFTDLHPGLFNIGNRLLVSVDLFFKIRANIKLGHHPSHAVRTILDHVPNHPVHALSPEESSQIQELLLSGYWAFECMTVRDYNDMICGVCGIAPKLEIAQRSTHNVLELKNVEFTWPEFSVPDEVHVDDFWLTMESEAIELAAFPSDIPITRVDASIIAPFIPPLMRSPTVINTEKDKILSHTQQPAGDPSVLVRLIHEGQLRLDRIEEHSEEELRTILHCCGETATPDSTQNELLASLVSLYSRVHSGLPIAPQPPQHLTAGKLSKLCPHKVVCGSKYMVRGETARDHVDLLLSCRYWPPVYVTESARQVALCADTQYPELATQMWGRNQGCFSDPFNEPEFVSCAELQDQPYSADLSSVAENQHVHPITKSSSCWLVHPAGASQAQQPPALQHHSMGLCRELEPYISLMAEPEKEKDEGEGGAEQQEQADSGKNELTETQEVSSSVSGAQRRPLVFNNAAYYYLYNRLVDFLTSRDIVSQQINQVLKACQSGEVVIRDALYRLGVAQINTEREDDDRGGVERQEQEGGVETVYEVVLP</sequence>
<dbReference type="InParanoid" id="A0A667ZP64"/>
<protein>
    <submittedName>
        <fullName evidence="4">HMG-box containing 3</fullName>
    </submittedName>
</protein>
<feature type="compositionally biased region" description="Polar residues" evidence="2">
    <location>
        <begin position="1198"/>
        <end position="1209"/>
    </location>
</feature>
<reference evidence="4" key="2">
    <citation type="submission" date="2025-08" db="UniProtKB">
        <authorList>
            <consortium name="Ensembl"/>
        </authorList>
    </citation>
    <scope>IDENTIFICATION</scope>
</reference>
<dbReference type="GO" id="GO:0005634">
    <property type="term" value="C:nucleus"/>
    <property type="evidence" value="ECO:0007669"/>
    <property type="project" value="UniProtKB-UniRule"/>
</dbReference>
<accession>A0A667ZP64</accession>